<dbReference type="InterPro" id="IPR020635">
    <property type="entry name" value="Tyr_kinase_cat_dom"/>
</dbReference>
<reference evidence="28 29" key="1">
    <citation type="submission" date="2018-05" db="EMBL/GenBank/DDBJ databases">
        <authorList>
            <person name="Datahose"/>
        </authorList>
    </citation>
    <scope>NUCLEOTIDE SEQUENCE</scope>
</reference>
<keyword evidence="23" id="KW-0460">Magnesium</keyword>
<dbReference type="PANTHER" id="PTHR24416">
    <property type="entry name" value="TYROSINE-PROTEIN KINASE RECEPTOR"/>
    <property type="match status" value="1"/>
</dbReference>
<dbReference type="Gene3D" id="3.30.200.20">
    <property type="entry name" value="Phosphorylase Kinase, domain 1"/>
    <property type="match status" value="1"/>
</dbReference>
<proteinExistence type="inferred from homology"/>
<dbReference type="PANTHER" id="PTHR24416:SF257">
    <property type="entry name" value="TYROSINE-PROTEIN KINASE MER"/>
    <property type="match status" value="1"/>
</dbReference>
<keyword evidence="18" id="KW-0325">Glycoprotein</keyword>
<dbReference type="Pfam" id="PF00041">
    <property type="entry name" value="fn3"/>
    <property type="match status" value="1"/>
</dbReference>
<dbReference type="FunFam" id="2.60.40.10:FF:000296">
    <property type="entry name" value="Tyrosine-protein kinase receptor TYRO3"/>
    <property type="match status" value="1"/>
</dbReference>
<dbReference type="Pfam" id="PF13895">
    <property type="entry name" value="Ig_2"/>
    <property type="match status" value="1"/>
</dbReference>
<dbReference type="PRINTS" id="PR00109">
    <property type="entry name" value="TYRKINASE"/>
</dbReference>
<evidence type="ECO:0000256" key="2">
    <source>
        <dbReference type="ARBA" id="ARBA00006692"/>
    </source>
</evidence>
<evidence type="ECO:0000256" key="1">
    <source>
        <dbReference type="ARBA" id="ARBA00004251"/>
    </source>
</evidence>
<evidence type="ECO:0000256" key="17">
    <source>
        <dbReference type="ARBA" id="ARBA00023170"/>
    </source>
</evidence>
<comment type="similarity">
    <text evidence="2">Belongs to the protein kinase superfamily. CAMK Ser/Thr protein kinase family.</text>
</comment>
<dbReference type="InterPro" id="IPR003599">
    <property type="entry name" value="Ig_sub"/>
</dbReference>
<dbReference type="GO" id="GO:0004714">
    <property type="term" value="F:transmembrane receptor protein tyrosine kinase activity"/>
    <property type="evidence" value="ECO:0007669"/>
    <property type="project" value="UniProtKB-EC"/>
</dbReference>
<evidence type="ECO:0000256" key="8">
    <source>
        <dbReference type="ARBA" id="ARBA00022729"/>
    </source>
</evidence>
<evidence type="ECO:0000256" key="21">
    <source>
        <dbReference type="PIRSR" id="PIRSR000615-1"/>
    </source>
</evidence>
<evidence type="ECO:0000256" key="4">
    <source>
        <dbReference type="ARBA" id="ARBA00022475"/>
    </source>
</evidence>
<dbReference type="InterPro" id="IPR013151">
    <property type="entry name" value="Immunoglobulin_dom"/>
</dbReference>
<keyword evidence="19" id="KW-0393">Immunoglobulin domain</keyword>
<keyword evidence="7" id="KW-0812">Transmembrane</keyword>
<dbReference type="GO" id="GO:0007169">
    <property type="term" value="P:cell surface receptor protein tyrosine kinase signaling pathway"/>
    <property type="evidence" value="ECO:0007669"/>
    <property type="project" value="TreeGrafter"/>
</dbReference>
<dbReference type="Proteomes" id="UP000265100">
    <property type="component" value="Chromosome 13"/>
</dbReference>
<dbReference type="SUPFAM" id="SSF48726">
    <property type="entry name" value="Immunoglobulin"/>
    <property type="match status" value="3"/>
</dbReference>
<comment type="catalytic activity">
    <reaction evidence="20">
        <text>L-tyrosyl-[protein] + ATP = O-phospho-L-tyrosyl-[protein] + ADP + H(+)</text>
        <dbReference type="Rhea" id="RHEA:10596"/>
        <dbReference type="Rhea" id="RHEA-COMP:10136"/>
        <dbReference type="Rhea" id="RHEA-COMP:20101"/>
        <dbReference type="ChEBI" id="CHEBI:15378"/>
        <dbReference type="ChEBI" id="CHEBI:30616"/>
        <dbReference type="ChEBI" id="CHEBI:46858"/>
        <dbReference type="ChEBI" id="CHEBI:61978"/>
        <dbReference type="ChEBI" id="CHEBI:456216"/>
        <dbReference type="EC" id="2.7.10.1"/>
    </reaction>
</comment>
<evidence type="ECO:0000256" key="13">
    <source>
        <dbReference type="ARBA" id="ARBA00022989"/>
    </source>
</evidence>
<evidence type="ECO:0000256" key="14">
    <source>
        <dbReference type="ARBA" id="ARBA00023136"/>
    </source>
</evidence>
<name>A0AAX7UMZ7_ASTCA</name>
<keyword evidence="8" id="KW-0732">Signal</keyword>
<keyword evidence="10 22" id="KW-0547">Nucleotide-binding</keyword>
<keyword evidence="11" id="KW-0418">Kinase</keyword>
<feature type="domain" description="Protein kinase" evidence="25">
    <location>
        <begin position="577"/>
        <end position="847"/>
    </location>
</feature>
<dbReference type="PROSITE" id="PS00107">
    <property type="entry name" value="PROTEIN_KINASE_ATP"/>
    <property type="match status" value="1"/>
</dbReference>
<dbReference type="InterPro" id="IPR036179">
    <property type="entry name" value="Ig-like_dom_sf"/>
</dbReference>
<evidence type="ECO:0000256" key="12">
    <source>
        <dbReference type="ARBA" id="ARBA00022840"/>
    </source>
</evidence>
<evidence type="ECO:0000313" key="28">
    <source>
        <dbReference type="Ensembl" id="ENSACLP00000071378.1"/>
    </source>
</evidence>
<dbReference type="PROSITE" id="PS50853">
    <property type="entry name" value="FN3"/>
    <property type="match status" value="1"/>
</dbReference>
<dbReference type="InterPro" id="IPR017441">
    <property type="entry name" value="Protein_kinase_ATP_BS"/>
</dbReference>
<dbReference type="InterPro" id="IPR036116">
    <property type="entry name" value="FN3_sf"/>
</dbReference>
<evidence type="ECO:0000256" key="16">
    <source>
        <dbReference type="ARBA" id="ARBA00023157"/>
    </source>
</evidence>
<dbReference type="SUPFAM" id="SSF49265">
    <property type="entry name" value="Fibronectin type III"/>
    <property type="match status" value="1"/>
</dbReference>
<dbReference type="InterPro" id="IPR011009">
    <property type="entry name" value="Kinase-like_dom_sf"/>
</dbReference>
<evidence type="ECO:0000256" key="11">
    <source>
        <dbReference type="ARBA" id="ARBA00022777"/>
    </source>
</evidence>
<dbReference type="PROSITE" id="PS50835">
    <property type="entry name" value="IG_LIKE"/>
    <property type="match status" value="3"/>
</dbReference>
<dbReference type="SMART" id="SM00409">
    <property type="entry name" value="IG"/>
    <property type="match status" value="3"/>
</dbReference>
<dbReference type="GO" id="GO:0046872">
    <property type="term" value="F:metal ion binding"/>
    <property type="evidence" value="ECO:0007669"/>
    <property type="project" value="UniProtKB-KW"/>
</dbReference>
<dbReference type="GO" id="GO:0007399">
    <property type="term" value="P:nervous system development"/>
    <property type="evidence" value="ECO:0007669"/>
    <property type="project" value="TreeGrafter"/>
</dbReference>
<keyword evidence="15" id="KW-0829">Tyrosine-protein kinase</keyword>
<organism evidence="28 29">
    <name type="scientific">Astatotilapia calliptera</name>
    <name type="common">Eastern happy</name>
    <name type="synonym">Chromis callipterus</name>
    <dbReference type="NCBI Taxonomy" id="8154"/>
    <lineage>
        <taxon>Eukaryota</taxon>
        <taxon>Metazoa</taxon>
        <taxon>Chordata</taxon>
        <taxon>Craniata</taxon>
        <taxon>Vertebrata</taxon>
        <taxon>Euteleostomi</taxon>
        <taxon>Actinopterygii</taxon>
        <taxon>Neopterygii</taxon>
        <taxon>Teleostei</taxon>
        <taxon>Neoteleostei</taxon>
        <taxon>Acanthomorphata</taxon>
        <taxon>Ovalentaria</taxon>
        <taxon>Cichlomorphae</taxon>
        <taxon>Cichliformes</taxon>
        <taxon>Cichlidae</taxon>
        <taxon>African cichlids</taxon>
        <taxon>Pseudocrenilabrinae</taxon>
        <taxon>Haplochromini</taxon>
        <taxon>Astatotilapia</taxon>
    </lineage>
</organism>
<evidence type="ECO:0000256" key="23">
    <source>
        <dbReference type="PIRSR" id="PIRSR000615-3"/>
    </source>
</evidence>
<evidence type="ECO:0000256" key="10">
    <source>
        <dbReference type="ARBA" id="ARBA00022741"/>
    </source>
</evidence>
<reference evidence="28" key="4">
    <citation type="submission" date="2025-09" db="UniProtKB">
        <authorList>
            <consortium name="Ensembl"/>
        </authorList>
    </citation>
    <scope>IDENTIFICATION</scope>
</reference>
<dbReference type="SUPFAM" id="SSF56112">
    <property type="entry name" value="Protein kinase-like (PK-like)"/>
    <property type="match status" value="1"/>
</dbReference>
<dbReference type="GO" id="GO:0043235">
    <property type="term" value="C:receptor complex"/>
    <property type="evidence" value="ECO:0007669"/>
    <property type="project" value="TreeGrafter"/>
</dbReference>
<evidence type="ECO:0000256" key="20">
    <source>
        <dbReference type="ARBA" id="ARBA00051243"/>
    </source>
</evidence>
<feature type="domain" description="Ig-like" evidence="26">
    <location>
        <begin position="191"/>
        <end position="285"/>
    </location>
</feature>
<feature type="binding site" evidence="23">
    <location>
        <position position="731"/>
    </location>
    <ligand>
        <name>Mg(2+)</name>
        <dbReference type="ChEBI" id="CHEBI:18420"/>
    </ligand>
</feature>
<evidence type="ECO:0000256" key="19">
    <source>
        <dbReference type="ARBA" id="ARBA00023319"/>
    </source>
</evidence>
<feature type="domain" description="Ig-like" evidence="26">
    <location>
        <begin position="60"/>
        <end position="154"/>
    </location>
</feature>
<evidence type="ECO:0000256" key="18">
    <source>
        <dbReference type="ARBA" id="ARBA00023180"/>
    </source>
</evidence>
<keyword evidence="5" id="KW-0597">Phosphoprotein</keyword>
<dbReference type="PROSITE" id="PS00109">
    <property type="entry name" value="PROTEIN_KINASE_TYR"/>
    <property type="match status" value="1"/>
</dbReference>
<keyword evidence="4" id="KW-1003">Cell membrane</keyword>
<dbReference type="FunFam" id="1.10.510.10:FF:000089">
    <property type="entry name" value="Tyrosine-protein kinase receptor TYRO3"/>
    <property type="match status" value="1"/>
</dbReference>
<comment type="subcellular location">
    <subcellularLocation>
        <location evidence="1">Cell membrane</location>
        <topology evidence="1">Single-pass type I membrane protein</topology>
    </subcellularLocation>
</comment>
<evidence type="ECO:0000313" key="29">
    <source>
        <dbReference type="Proteomes" id="UP000265100"/>
    </source>
</evidence>
<evidence type="ECO:0000256" key="24">
    <source>
        <dbReference type="PROSITE-ProRule" id="PRU10141"/>
    </source>
</evidence>
<keyword evidence="29" id="KW-1185">Reference proteome</keyword>
<protein>
    <recommendedName>
        <fullName evidence="3">receptor protein-tyrosine kinase</fullName>
        <ecNumber evidence="3">2.7.10.1</ecNumber>
    </recommendedName>
</protein>
<dbReference type="GO" id="GO:0006909">
    <property type="term" value="P:phagocytosis"/>
    <property type="evidence" value="ECO:0007669"/>
    <property type="project" value="TreeGrafter"/>
</dbReference>
<dbReference type="CDD" id="cd00063">
    <property type="entry name" value="FN3"/>
    <property type="match status" value="1"/>
</dbReference>
<dbReference type="Ensembl" id="ENSACLT00000093563.1">
    <property type="protein sequence ID" value="ENSACLP00000071378.1"/>
    <property type="gene ID" value="ENSACLG00000026301.2"/>
</dbReference>
<dbReference type="Gene3D" id="1.10.510.10">
    <property type="entry name" value="Transferase(Phosphotransferase) domain 1"/>
    <property type="match status" value="1"/>
</dbReference>
<feature type="binding site" evidence="23">
    <location>
        <position position="718"/>
    </location>
    <ligand>
        <name>Mg(2+)</name>
        <dbReference type="ChEBI" id="CHEBI:18420"/>
    </ligand>
</feature>
<evidence type="ECO:0000256" key="5">
    <source>
        <dbReference type="ARBA" id="ARBA00022553"/>
    </source>
</evidence>
<sequence length="966" mass="108395">MAKKSEKPDWVVLFSTTIAILVWIPVSAQPSRTSEPLVIPRVVSRMYLSPDELRKLRFKPTVGTIQLSEGHEAKLNCSIEIPDTRLEPAILWVKDSKELSPNIHVVMNELHSITDGVSTLLSTVIIKHVQRVDAGDYRCRLSISNMLVESDPISIRVEAQPSGTSEPLVIPRVVSRMYLSPDELRKLRFKPTVGTIQLSEGHEAKLNCSIEIPDTRLEPAILWVKDSKELSPNIHVVMNELHSITDGVSTLLSTVIIKHVQRVDAGDYRCRLSISNMLVESDPISMRVEGLPTFVKQPEDKNVTIYTPFTLSCEAVGPPGPVHIRWFRDGSPYTEVFSSPSNFSVPGVDKYTRFSCEANNTKGITTSREAHVNVKVHPRPPTHVTVTERQSNKLTLSWTPGHDGFSPLTTCRIRVREVSRREGEVTTTRFINVTVPPFHSEVPGLQAMTKYNLSVSCSNEQGASPNSKWVESNTTEGGVLMLQERFEVSYDSRRNSLYVFYCMLFQVHSLTTWTRVAVEEFNKTYSVEVAACTQAGRGMVSPRVELFVPEDSKWLNLGISEELQAKLQDVMVMRTLLSVGKVLGEGEFGSVVEGHFTQPDGTSEKVAVKTMKLDSFSQREIEEFLNEAACMKDFNHPNVIKLLGVCLEVGSAHFPKPMVILPFMKHGDLHSFLLRSRHRETPMFLPTQTLLKFMVDIASGMEYLSGRNFLHRDLAARNCMLRDDMTVCVADFGLSKKIYSGDYYRQGRIAKMPVKWIALESLADRVFTVKSDVWAFGVTMWEIATRGMTPYPGVQNHEIYDYLVEGHRLKQPPDCLDELYEIMYSCWRADPLDRPFFPQLREMLEKLAEKLPESSSRDDIIYINTSFPEEDPDREAFQAEPPVLSSSPCCSRMAAENTVVTADIHGSVADDQDDGSDRYVVVISSSAPPRAATVDTPLLSDDSLSQANGTSATAMDHSLYDPAFML</sequence>
<feature type="domain" description="Fibronectin type-III" evidence="27">
    <location>
        <begin position="380"/>
        <end position="477"/>
    </location>
</feature>
<keyword evidence="17" id="KW-0675">Receptor</keyword>
<dbReference type="InterPro" id="IPR001245">
    <property type="entry name" value="Ser-Thr/Tyr_kinase_cat_dom"/>
</dbReference>
<dbReference type="InterPro" id="IPR007110">
    <property type="entry name" value="Ig-like_dom"/>
</dbReference>
<accession>A0AAX7UMZ7</accession>
<evidence type="ECO:0000259" key="25">
    <source>
        <dbReference type="PROSITE" id="PS50011"/>
    </source>
</evidence>
<feature type="binding site" evidence="24">
    <location>
        <position position="609"/>
    </location>
    <ligand>
        <name>ATP</name>
        <dbReference type="ChEBI" id="CHEBI:30616"/>
    </ligand>
</feature>
<keyword evidence="16" id="KW-1015">Disulfide bond</keyword>
<keyword evidence="23" id="KW-0479">Metal-binding</keyword>
<dbReference type="InterPro" id="IPR050122">
    <property type="entry name" value="RTK"/>
</dbReference>
<feature type="active site" description="Proton acceptor" evidence="21">
    <location>
        <position position="713"/>
    </location>
</feature>
<dbReference type="PROSITE" id="PS50011">
    <property type="entry name" value="PROTEIN_KINASE_DOM"/>
    <property type="match status" value="1"/>
</dbReference>
<dbReference type="Gene3D" id="2.60.40.10">
    <property type="entry name" value="Immunoglobulins"/>
    <property type="match status" value="4"/>
</dbReference>
<keyword evidence="6" id="KW-0808">Transferase</keyword>
<dbReference type="GO" id="GO:0005524">
    <property type="term" value="F:ATP binding"/>
    <property type="evidence" value="ECO:0007669"/>
    <property type="project" value="UniProtKB-UniRule"/>
</dbReference>
<evidence type="ECO:0000256" key="3">
    <source>
        <dbReference type="ARBA" id="ARBA00011902"/>
    </source>
</evidence>
<dbReference type="Pfam" id="PF00047">
    <property type="entry name" value="ig"/>
    <property type="match status" value="2"/>
</dbReference>
<evidence type="ECO:0000259" key="27">
    <source>
        <dbReference type="PROSITE" id="PS50853"/>
    </source>
</evidence>
<dbReference type="InterPro" id="IPR003961">
    <property type="entry name" value="FN3_dom"/>
</dbReference>
<evidence type="ECO:0000259" key="26">
    <source>
        <dbReference type="PROSITE" id="PS50835"/>
    </source>
</evidence>
<evidence type="ECO:0000256" key="7">
    <source>
        <dbReference type="ARBA" id="ARBA00022692"/>
    </source>
</evidence>
<dbReference type="GO" id="GO:0005886">
    <property type="term" value="C:plasma membrane"/>
    <property type="evidence" value="ECO:0007669"/>
    <property type="project" value="UniProtKB-SubCell"/>
</dbReference>
<feature type="domain" description="Ig-like" evidence="26">
    <location>
        <begin position="292"/>
        <end position="373"/>
    </location>
</feature>
<evidence type="ECO:0000256" key="15">
    <source>
        <dbReference type="ARBA" id="ARBA00023137"/>
    </source>
</evidence>
<keyword evidence="9" id="KW-0677">Repeat</keyword>
<dbReference type="FunFam" id="3.30.200.20:FF:000111">
    <property type="entry name" value="Tyrosine-protein kinase receptor TYRO3"/>
    <property type="match status" value="1"/>
</dbReference>
<evidence type="ECO:0000256" key="22">
    <source>
        <dbReference type="PIRSR" id="PIRSR000615-2"/>
    </source>
</evidence>
<dbReference type="SMART" id="SM00219">
    <property type="entry name" value="TyrKc"/>
    <property type="match status" value="1"/>
</dbReference>
<keyword evidence="12 22" id="KW-0067">ATP-binding</keyword>
<reference evidence="29" key="2">
    <citation type="submission" date="2023-03" db="EMBL/GenBank/DDBJ databases">
        <authorList>
            <consortium name="Wellcome Sanger Institute Data Sharing"/>
        </authorList>
    </citation>
    <scope>NUCLEOTIDE SEQUENCE [LARGE SCALE GENOMIC DNA]</scope>
</reference>
<keyword evidence="14" id="KW-0472">Membrane</keyword>
<dbReference type="GeneTree" id="ENSGT00940000155669"/>
<feature type="binding site" evidence="22">
    <location>
        <position position="717"/>
    </location>
    <ligand>
        <name>ATP</name>
        <dbReference type="ChEBI" id="CHEBI:30616"/>
    </ligand>
</feature>
<evidence type="ECO:0000256" key="6">
    <source>
        <dbReference type="ARBA" id="ARBA00022679"/>
    </source>
</evidence>
<keyword evidence="13" id="KW-1133">Transmembrane helix</keyword>
<dbReference type="GO" id="GO:0016477">
    <property type="term" value="P:cell migration"/>
    <property type="evidence" value="ECO:0007669"/>
    <property type="project" value="TreeGrafter"/>
</dbReference>
<evidence type="ECO:0000256" key="9">
    <source>
        <dbReference type="ARBA" id="ARBA00022737"/>
    </source>
</evidence>
<reference evidence="28" key="3">
    <citation type="submission" date="2025-08" db="UniProtKB">
        <authorList>
            <consortium name="Ensembl"/>
        </authorList>
    </citation>
    <scope>IDENTIFICATION</scope>
</reference>
<dbReference type="InterPro" id="IPR013783">
    <property type="entry name" value="Ig-like_fold"/>
</dbReference>
<dbReference type="Pfam" id="PF07714">
    <property type="entry name" value="PK_Tyr_Ser-Thr"/>
    <property type="match status" value="1"/>
</dbReference>
<dbReference type="AlphaFoldDB" id="A0AAX7UMZ7"/>
<dbReference type="InterPro" id="IPR008266">
    <property type="entry name" value="Tyr_kinase_AS"/>
</dbReference>
<dbReference type="SMART" id="SM00060">
    <property type="entry name" value="FN3"/>
    <property type="match status" value="1"/>
</dbReference>
<dbReference type="PIRSF" id="PIRSF000615">
    <property type="entry name" value="TyrPK_CSF1-R"/>
    <property type="match status" value="1"/>
</dbReference>
<dbReference type="InterPro" id="IPR000719">
    <property type="entry name" value="Prot_kinase_dom"/>
</dbReference>
<dbReference type="EC" id="2.7.10.1" evidence="3"/>